<dbReference type="AlphaFoldDB" id="A0A379IAK6"/>
<dbReference type="InterPro" id="IPR028082">
    <property type="entry name" value="Peripla_BP_I"/>
</dbReference>
<name>A0A379IAK6_PSEFL</name>
<organism evidence="1 2">
    <name type="scientific">Pseudomonas fluorescens</name>
    <dbReference type="NCBI Taxonomy" id="294"/>
    <lineage>
        <taxon>Bacteria</taxon>
        <taxon>Pseudomonadati</taxon>
        <taxon>Pseudomonadota</taxon>
        <taxon>Gammaproteobacteria</taxon>
        <taxon>Pseudomonadales</taxon>
        <taxon>Pseudomonadaceae</taxon>
        <taxon>Pseudomonas</taxon>
    </lineage>
</organism>
<dbReference type="RefSeq" id="WP_038446294.1">
    <property type="nucleotide sequence ID" value="NZ_CP008896.1"/>
</dbReference>
<reference evidence="1 2" key="1">
    <citation type="submission" date="2018-06" db="EMBL/GenBank/DDBJ databases">
        <authorList>
            <consortium name="Pathogen Informatics"/>
            <person name="Doyle S."/>
        </authorList>
    </citation>
    <scope>NUCLEOTIDE SEQUENCE [LARGE SCALE GENOMIC DNA]</scope>
    <source>
        <strain evidence="1 2">NCTC10392</strain>
    </source>
</reference>
<evidence type="ECO:0000313" key="2">
    <source>
        <dbReference type="Proteomes" id="UP000255125"/>
    </source>
</evidence>
<sequence>MRRTIEVGLLLSTEGTYKSVGRNALAGATHALAQINGNPGYDFVLQATHRNPRGVLHRYSEGAVELMQSGVRHIFGTTTSASRKEIMPDLEQNAGLLWYACPYEGFESSEHVLYLGGCPNQTLIPLLRYALQTFGKRAVLLGSNYSWGWESNRVAREVLEVAGAEVLLERYIHLDATPFAELIQTLLAERPAFILNNLIGKSSYVFLQMLDEACHAIGWSLPVLSCNLTEAELSDIGELRSLRVLSCGPFFEEVAPAFSQQQHMLHGVCPISHFYTGMYVALHLFARALDQCGSDDPEGICRYVYDHPQDSVFGTLAISERNNHSSQPCHIAELRAGRFVILHSEARPLLADPYLTATDLSEFQRLRTVAPAPRLRIVK</sequence>
<dbReference type="SUPFAM" id="SSF53822">
    <property type="entry name" value="Periplasmic binding protein-like I"/>
    <property type="match status" value="1"/>
</dbReference>
<dbReference type="Proteomes" id="UP000255125">
    <property type="component" value="Unassembled WGS sequence"/>
</dbReference>
<accession>A0A379IAK6</accession>
<protein>
    <submittedName>
        <fullName evidence="1">Branched-chain amino acid ABC transporter periplasmic component-like protein</fullName>
    </submittedName>
</protein>
<proteinExistence type="predicted"/>
<dbReference type="KEGG" id="pfn:HZ99_23445"/>
<gene>
    <name evidence="1" type="primary">amiC_3</name>
    <name evidence="1" type="ORF">NCTC10392_01260</name>
</gene>
<dbReference type="EMBL" id="UGUS01000002">
    <property type="protein sequence ID" value="SUD29323.1"/>
    <property type="molecule type" value="Genomic_DNA"/>
</dbReference>
<dbReference type="Pfam" id="PF13433">
    <property type="entry name" value="Peripla_BP_5"/>
    <property type="match status" value="1"/>
</dbReference>
<dbReference type="OrthoDB" id="5288800at2"/>
<dbReference type="PANTHER" id="PTHR47628">
    <property type="match status" value="1"/>
</dbReference>
<evidence type="ECO:0000313" key="1">
    <source>
        <dbReference type="EMBL" id="SUD29323.1"/>
    </source>
</evidence>
<dbReference type="Gene3D" id="3.40.50.2300">
    <property type="match status" value="2"/>
</dbReference>
<dbReference type="PANTHER" id="PTHR47628:SF1">
    <property type="entry name" value="ALIPHATIC AMIDASE EXPRESSION-REGULATING PROTEIN"/>
    <property type="match status" value="1"/>
</dbReference>